<reference evidence="1 2" key="1">
    <citation type="submission" date="2020-08" db="EMBL/GenBank/DDBJ databases">
        <title>Genomic Encyclopedia of Type Strains, Phase IV (KMG-V): Genome sequencing to study the core and pangenomes of soil and plant-associated prokaryotes.</title>
        <authorList>
            <person name="Whitman W."/>
        </authorList>
    </citation>
    <scope>NUCLEOTIDE SEQUENCE [LARGE SCALE GENOMIC DNA]</scope>
    <source>
        <strain evidence="1 2">S3M1</strain>
    </source>
</reference>
<dbReference type="Proteomes" id="UP000537204">
    <property type="component" value="Unassembled WGS sequence"/>
</dbReference>
<dbReference type="AlphaFoldDB" id="A0A7W8ZPX0"/>
<comment type="caution">
    <text evidence="1">The sequence shown here is derived from an EMBL/GenBank/DDBJ whole genome shotgun (WGS) entry which is preliminary data.</text>
</comment>
<proteinExistence type="predicted"/>
<protein>
    <recommendedName>
        <fullName evidence="3">Alpha/beta hydrolase</fullName>
    </recommendedName>
</protein>
<gene>
    <name evidence="1" type="ORF">HDE68_003954</name>
</gene>
<evidence type="ECO:0000313" key="1">
    <source>
        <dbReference type="EMBL" id="MBB5638028.1"/>
    </source>
</evidence>
<dbReference type="EMBL" id="JACHCE010000007">
    <property type="protein sequence ID" value="MBB5638028.1"/>
    <property type="molecule type" value="Genomic_DNA"/>
</dbReference>
<evidence type="ECO:0008006" key="3">
    <source>
        <dbReference type="Google" id="ProtNLM"/>
    </source>
</evidence>
<evidence type="ECO:0000313" key="2">
    <source>
        <dbReference type="Proteomes" id="UP000537204"/>
    </source>
</evidence>
<accession>A0A7W8ZPX0</accession>
<dbReference type="RefSeq" id="WP_183883881.1">
    <property type="nucleotide sequence ID" value="NZ_JACHCE010000007.1"/>
</dbReference>
<sequence>MAGSLRLQKLLPVNLLKKGNHLGLKFLGAKTSDEITLLKQLVIDSDPYFMKWALTCILEWRNTERPINLIHIHGTADHVLPIKYTTTPDIIINDGGHFMVYANAKELIKIIIGSITEKTYS</sequence>
<organism evidence="1 2">
    <name type="scientific">Pedobacter cryoconitis</name>
    <dbReference type="NCBI Taxonomy" id="188932"/>
    <lineage>
        <taxon>Bacteria</taxon>
        <taxon>Pseudomonadati</taxon>
        <taxon>Bacteroidota</taxon>
        <taxon>Sphingobacteriia</taxon>
        <taxon>Sphingobacteriales</taxon>
        <taxon>Sphingobacteriaceae</taxon>
        <taxon>Pedobacter</taxon>
    </lineage>
</organism>
<name>A0A7W8ZPX0_9SPHI</name>